<dbReference type="Gene3D" id="3.10.450.730">
    <property type="entry name" value="BLIP domain"/>
    <property type="match status" value="1"/>
</dbReference>
<proteinExistence type="predicted"/>
<accession>A0ABT2VLC3</accession>
<keyword evidence="2" id="KW-1185">Reference proteome</keyword>
<comment type="caution">
    <text evidence="1">The sequence shown here is derived from an EMBL/GenBank/DDBJ whole genome shotgun (WGS) entry which is preliminary data.</text>
</comment>
<name>A0ABT2VLC3_9ALTE</name>
<dbReference type="PROSITE" id="PS51257">
    <property type="entry name" value="PROKAR_LIPOPROTEIN"/>
    <property type="match status" value="1"/>
</dbReference>
<evidence type="ECO:0000313" key="2">
    <source>
        <dbReference type="Proteomes" id="UP001209257"/>
    </source>
</evidence>
<dbReference type="RefSeq" id="WP_262992575.1">
    <property type="nucleotide sequence ID" value="NZ_JAOTJC010000006.1"/>
</dbReference>
<reference evidence="2" key="1">
    <citation type="submission" date="2023-07" db="EMBL/GenBank/DDBJ databases">
        <title>Study on multiphase classification of strain Alteromonas salexigens isolated from the Yellow Sea.</title>
        <authorList>
            <person name="Sun L."/>
        </authorList>
    </citation>
    <scope>NUCLEOTIDE SEQUENCE [LARGE SCALE GENOMIC DNA]</scope>
    <source>
        <strain evidence="2">ASW11-19</strain>
    </source>
</reference>
<dbReference type="EMBL" id="JAOTJC010000006">
    <property type="protein sequence ID" value="MCU7553875.1"/>
    <property type="molecule type" value="Genomic_DNA"/>
</dbReference>
<protein>
    <submittedName>
        <fullName evidence="1">Outer membrane protein assembly factor BamE</fullName>
    </submittedName>
</protein>
<evidence type="ECO:0000313" key="1">
    <source>
        <dbReference type="EMBL" id="MCU7553875.1"/>
    </source>
</evidence>
<sequence length="84" mass="9238">MKYRLLPFILSALLLAGCSKLTKENYDKLEAGMSREEVEAIIGDADNCSKAMGTQSCLWGEEEGTHVKVVFMADRAIGYSFDGL</sequence>
<organism evidence="1 2">
    <name type="scientific">Alteromonas salexigens</name>
    <dbReference type="NCBI Taxonomy" id="2982530"/>
    <lineage>
        <taxon>Bacteria</taxon>
        <taxon>Pseudomonadati</taxon>
        <taxon>Pseudomonadota</taxon>
        <taxon>Gammaproteobacteria</taxon>
        <taxon>Alteromonadales</taxon>
        <taxon>Alteromonadaceae</taxon>
        <taxon>Alteromonas/Salinimonas group</taxon>
        <taxon>Alteromonas</taxon>
    </lineage>
</organism>
<gene>
    <name evidence="1" type="ORF">OCL06_04615</name>
</gene>
<dbReference type="Proteomes" id="UP001209257">
    <property type="component" value="Unassembled WGS sequence"/>
</dbReference>